<organism evidence="1 2">
    <name type="scientific">Synchytrium endobioticum</name>
    <dbReference type="NCBI Taxonomy" id="286115"/>
    <lineage>
        <taxon>Eukaryota</taxon>
        <taxon>Fungi</taxon>
        <taxon>Fungi incertae sedis</taxon>
        <taxon>Chytridiomycota</taxon>
        <taxon>Chytridiomycota incertae sedis</taxon>
        <taxon>Chytridiomycetes</taxon>
        <taxon>Synchytriales</taxon>
        <taxon>Synchytriaceae</taxon>
        <taxon>Synchytrium</taxon>
    </lineage>
</organism>
<dbReference type="EMBL" id="QEAN01000204">
    <property type="protein sequence ID" value="TPX43276.1"/>
    <property type="molecule type" value="Genomic_DNA"/>
</dbReference>
<gene>
    <name evidence="1" type="ORF">SeMB42_g04784</name>
</gene>
<proteinExistence type="predicted"/>
<evidence type="ECO:0000313" key="1">
    <source>
        <dbReference type="EMBL" id="TPX43276.1"/>
    </source>
</evidence>
<sequence length="122" mass="13567">MEKTQFHASQDFTLVAIHPNPVLTSRKPSTLAMQQDPGLEVVHGLPPGPPPQTPPLRLIPWEVPVQHPPLPFLVPTPGVAGELTYRLEGPEGIGRPMRLEEKHTATMKKDTHPLFPLMNLQR</sequence>
<dbReference type="VEuPathDB" id="FungiDB:SeMB42_g04784"/>
<dbReference type="AlphaFoldDB" id="A0A507CVS7"/>
<name>A0A507CVS7_9FUNG</name>
<comment type="caution">
    <text evidence="1">The sequence shown here is derived from an EMBL/GenBank/DDBJ whole genome shotgun (WGS) entry which is preliminary data.</text>
</comment>
<accession>A0A507CVS7</accession>
<protein>
    <submittedName>
        <fullName evidence="1">Uncharacterized protein</fullName>
    </submittedName>
</protein>
<dbReference type="Proteomes" id="UP000317494">
    <property type="component" value="Unassembled WGS sequence"/>
</dbReference>
<keyword evidence="2" id="KW-1185">Reference proteome</keyword>
<reference evidence="1 2" key="1">
    <citation type="journal article" date="2019" name="Sci. Rep.">
        <title>Comparative genomics of chytrid fungi reveal insights into the obligate biotrophic and pathogenic lifestyle of Synchytrium endobioticum.</title>
        <authorList>
            <person name="van de Vossenberg B.T.L.H."/>
            <person name="Warris S."/>
            <person name="Nguyen H.D.T."/>
            <person name="van Gent-Pelzer M.P.E."/>
            <person name="Joly D.L."/>
            <person name="van de Geest H.C."/>
            <person name="Bonants P.J.M."/>
            <person name="Smith D.S."/>
            <person name="Levesque C.A."/>
            <person name="van der Lee T.A.J."/>
        </authorList>
    </citation>
    <scope>NUCLEOTIDE SEQUENCE [LARGE SCALE GENOMIC DNA]</scope>
    <source>
        <strain evidence="1 2">MB42</strain>
    </source>
</reference>
<evidence type="ECO:0000313" key="2">
    <source>
        <dbReference type="Proteomes" id="UP000317494"/>
    </source>
</evidence>